<evidence type="ECO:0000313" key="4">
    <source>
        <dbReference type="Proteomes" id="UP000594638"/>
    </source>
</evidence>
<feature type="compositionally biased region" description="Polar residues" evidence="1">
    <location>
        <begin position="225"/>
        <end position="238"/>
    </location>
</feature>
<feature type="compositionally biased region" description="Polar residues" evidence="1">
    <location>
        <begin position="154"/>
        <end position="171"/>
    </location>
</feature>
<dbReference type="PROSITE" id="PS50076">
    <property type="entry name" value="DNAJ_2"/>
    <property type="match status" value="1"/>
</dbReference>
<feature type="compositionally biased region" description="Low complexity" evidence="1">
    <location>
        <begin position="246"/>
        <end position="257"/>
    </location>
</feature>
<protein>
    <recommendedName>
        <fullName evidence="2">J domain-containing protein</fullName>
    </recommendedName>
</protein>
<comment type="caution">
    <text evidence="3">The sequence shown here is derived from an EMBL/GenBank/DDBJ whole genome shotgun (WGS) entry which is preliminary data.</text>
</comment>
<feature type="region of interest" description="Disordered" evidence="1">
    <location>
        <begin position="143"/>
        <end position="182"/>
    </location>
</feature>
<dbReference type="Gene3D" id="1.10.287.110">
    <property type="entry name" value="DnaJ domain"/>
    <property type="match status" value="1"/>
</dbReference>
<dbReference type="InterPro" id="IPR001623">
    <property type="entry name" value="DnaJ_domain"/>
</dbReference>
<dbReference type="Gramene" id="OE9A036033T2">
    <property type="protein sequence ID" value="OE9A036033C2"/>
    <property type="gene ID" value="OE9A036033"/>
</dbReference>
<dbReference type="EMBL" id="CACTIH010007425">
    <property type="protein sequence ID" value="CAA3013193.1"/>
    <property type="molecule type" value="Genomic_DNA"/>
</dbReference>
<evidence type="ECO:0000313" key="3">
    <source>
        <dbReference type="EMBL" id="CAA3013193.1"/>
    </source>
</evidence>
<feature type="region of interest" description="Disordered" evidence="1">
    <location>
        <begin position="225"/>
        <end position="280"/>
    </location>
</feature>
<dbReference type="InterPro" id="IPR018253">
    <property type="entry name" value="DnaJ_domain_CS"/>
</dbReference>
<organism evidence="3 4">
    <name type="scientific">Olea europaea subsp. europaea</name>
    <dbReference type="NCBI Taxonomy" id="158383"/>
    <lineage>
        <taxon>Eukaryota</taxon>
        <taxon>Viridiplantae</taxon>
        <taxon>Streptophyta</taxon>
        <taxon>Embryophyta</taxon>
        <taxon>Tracheophyta</taxon>
        <taxon>Spermatophyta</taxon>
        <taxon>Magnoliopsida</taxon>
        <taxon>eudicotyledons</taxon>
        <taxon>Gunneridae</taxon>
        <taxon>Pentapetalae</taxon>
        <taxon>asterids</taxon>
        <taxon>lamiids</taxon>
        <taxon>Lamiales</taxon>
        <taxon>Oleaceae</taxon>
        <taxon>Oleeae</taxon>
        <taxon>Olea</taxon>
    </lineage>
</organism>
<name>A0A8S0U9I6_OLEEU</name>
<dbReference type="Proteomes" id="UP000594638">
    <property type="component" value="Unassembled WGS sequence"/>
</dbReference>
<dbReference type="Pfam" id="PF00226">
    <property type="entry name" value="DnaJ"/>
    <property type="match status" value="1"/>
</dbReference>
<dbReference type="InterPro" id="IPR024593">
    <property type="entry name" value="DUF3444"/>
</dbReference>
<evidence type="ECO:0000256" key="1">
    <source>
        <dbReference type="SAM" id="MobiDB-lite"/>
    </source>
</evidence>
<dbReference type="PANTHER" id="PTHR44137">
    <property type="entry name" value="BNAC03G44070D PROTEIN"/>
    <property type="match status" value="1"/>
</dbReference>
<dbReference type="Pfam" id="PF23551">
    <property type="entry name" value="Zn_ribbon_20"/>
    <property type="match status" value="1"/>
</dbReference>
<dbReference type="CDD" id="cd06257">
    <property type="entry name" value="DnaJ"/>
    <property type="match status" value="1"/>
</dbReference>
<dbReference type="InterPro" id="IPR056988">
    <property type="entry name" value="Zn_ribbon_pln"/>
</dbReference>
<dbReference type="Gramene" id="OE9A036033T1">
    <property type="protein sequence ID" value="OE9A036033C1"/>
    <property type="gene ID" value="OE9A036033"/>
</dbReference>
<dbReference type="PRINTS" id="PR00625">
    <property type="entry name" value="JDOMAIN"/>
</dbReference>
<feature type="region of interest" description="Disordered" evidence="1">
    <location>
        <begin position="402"/>
        <end position="433"/>
    </location>
</feature>
<keyword evidence="4" id="KW-1185">Reference proteome</keyword>
<dbReference type="AlphaFoldDB" id="A0A8S0U9I6"/>
<dbReference type="Pfam" id="PF11926">
    <property type="entry name" value="DUF3444"/>
    <property type="match status" value="1"/>
</dbReference>
<dbReference type="PROSITE" id="PS00636">
    <property type="entry name" value="DNAJ_1"/>
    <property type="match status" value="1"/>
</dbReference>
<dbReference type="SUPFAM" id="SSF46565">
    <property type="entry name" value="Chaperone J-domain"/>
    <property type="match status" value="1"/>
</dbReference>
<feature type="domain" description="J" evidence="2">
    <location>
        <begin position="66"/>
        <end position="130"/>
    </location>
</feature>
<evidence type="ECO:0000259" key="2">
    <source>
        <dbReference type="PROSITE" id="PS50076"/>
    </source>
</evidence>
<sequence>MECNRDEALRAMTIAEGKFENKDFTGAKKIALKAQILYPGLESISQILTTCDVYISAENKVNGEVDWYGILGLNPSADDETIKKQYRKLALLLHPDKNKSVGAEGAFKFLSEAWSLLSDKAKRLAYNQRRSINGFQQKVPIHASHPAAPPRTNGYHNSASRATARKNQNNRARVVPTSVPTPSHQRTETFWTMCRKCKMHYEYVKMYLNHTLLCPACNNPFKASETSSPFGFSKSSNLASRHRHQNSSSHANNQNHSARGRNFAGAQKAGPGHTGSNSSRYANILQNSVPGNATKATNGVQQAQEKMKRAFTESHVTGGLEGECRKRKIDDRYLNGVNYYETQGAGGFGSASSSGSRIYCSGSNSQLNSSRELTWLEIRKMLMGKAQEEIVKRLNEWRSEPTAKAGDKVKDKRKEYQRQKHDSTVDIGGHDHNGNRVLSATNIREQAQTGFVISATDNSDEEDPAAASMNVPDPDFHDFDQDRNESSFGDNEVWASYDNDDGMPRFYALINKVISRNPFKLRISWLNSKTNSEFGTVGWVGSGFYKTCGEFRVGKYEMCKSINSFSQKVNWSKGPHGTLQIFPKKDDVWALYKNWSPDWNEHTPDAVVHKYDMVMVLDDYNEERGVSVAPLIKEVGFKTVFRPNLELEKVKRIPKGEMFRFSHLVPRHLLSGQEAQNAPKGFLELDPAATPLELLQVLMETNE</sequence>
<reference evidence="3 4" key="1">
    <citation type="submission" date="2019-12" db="EMBL/GenBank/DDBJ databases">
        <authorList>
            <person name="Alioto T."/>
            <person name="Alioto T."/>
            <person name="Gomez Garrido J."/>
        </authorList>
    </citation>
    <scope>NUCLEOTIDE SEQUENCE [LARGE SCALE GENOMIC DNA]</scope>
</reference>
<dbReference type="PANTHER" id="PTHR44137:SF32">
    <property type="entry name" value="DNAJ HEAT SHOCK AMINO-TERMINAL DOMAIN PROTEIN"/>
    <property type="match status" value="1"/>
</dbReference>
<accession>A0A8S0U9I6</accession>
<gene>
    <name evidence="3" type="ORF">OLEA9_A036033</name>
</gene>
<dbReference type="OrthoDB" id="66964at2759"/>
<dbReference type="InterPro" id="IPR036869">
    <property type="entry name" value="J_dom_sf"/>
</dbReference>
<dbReference type="SMART" id="SM00271">
    <property type="entry name" value="DnaJ"/>
    <property type="match status" value="1"/>
</dbReference>
<proteinExistence type="predicted"/>